<evidence type="ECO:0000256" key="1">
    <source>
        <dbReference type="ARBA" id="ARBA00004429"/>
    </source>
</evidence>
<feature type="transmembrane region" description="Helical" evidence="7">
    <location>
        <begin position="312"/>
        <end position="333"/>
    </location>
</feature>
<dbReference type="SUPFAM" id="SSF103473">
    <property type="entry name" value="MFS general substrate transporter"/>
    <property type="match status" value="1"/>
</dbReference>
<protein>
    <submittedName>
        <fullName evidence="9">MFS transporter</fullName>
    </submittedName>
</protein>
<keyword evidence="10" id="KW-1185">Reference proteome</keyword>
<keyword evidence="4 7" id="KW-0812">Transmembrane</keyword>
<feature type="domain" description="Major facilitator superfamily (MFS) profile" evidence="8">
    <location>
        <begin position="224"/>
        <end position="404"/>
    </location>
</feature>
<dbReference type="PROSITE" id="PS50850">
    <property type="entry name" value="MFS"/>
    <property type="match status" value="2"/>
</dbReference>
<evidence type="ECO:0000256" key="3">
    <source>
        <dbReference type="ARBA" id="ARBA00022475"/>
    </source>
</evidence>
<dbReference type="Pfam" id="PF05977">
    <property type="entry name" value="MFS_3"/>
    <property type="match status" value="1"/>
</dbReference>
<gene>
    <name evidence="9" type="ORF">ACH3VR_01030</name>
</gene>
<keyword evidence="2" id="KW-0813">Transport</keyword>
<dbReference type="Gene3D" id="1.20.1250.20">
    <property type="entry name" value="MFS general substrate transporter like domains"/>
    <property type="match status" value="1"/>
</dbReference>
<evidence type="ECO:0000256" key="2">
    <source>
        <dbReference type="ARBA" id="ARBA00022448"/>
    </source>
</evidence>
<organism evidence="9 10">
    <name type="scientific">Microbacterium alkaliflavum</name>
    <dbReference type="NCBI Taxonomy" id="3248839"/>
    <lineage>
        <taxon>Bacteria</taxon>
        <taxon>Bacillati</taxon>
        <taxon>Actinomycetota</taxon>
        <taxon>Actinomycetes</taxon>
        <taxon>Micrococcales</taxon>
        <taxon>Microbacteriaceae</taxon>
        <taxon>Microbacterium</taxon>
    </lineage>
</organism>
<dbReference type="CDD" id="cd06173">
    <property type="entry name" value="MFS_MefA_like"/>
    <property type="match status" value="1"/>
</dbReference>
<evidence type="ECO:0000313" key="9">
    <source>
        <dbReference type="EMBL" id="MFH8248936.1"/>
    </source>
</evidence>
<dbReference type="InterPro" id="IPR036259">
    <property type="entry name" value="MFS_trans_sf"/>
</dbReference>
<keyword evidence="3" id="KW-1003">Cell membrane</keyword>
<feature type="transmembrane region" description="Helical" evidence="7">
    <location>
        <begin position="217"/>
        <end position="237"/>
    </location>
</feature>
<feature type="domain" description="Major facilitator superfamily (MFS) profile" evidence="8">
    <location>
        <begin position="1"/>
        <end position="196"/>
    </location>
</feature>
<feature type="transmembrane region" description="Helical" evidence="7">
    <location>
        <begin position="174"/>
        <end position="197"/>
    </location>
</feature>
<dbReference type="PANTHER" id="PTHR23513">
    <property type="entry name" value="INTEGRAL MEMBRANE EFFLUX PROTEIN-RELATED"/>
    <property type="match status" value="1"/>
</dbReference>
<feature type="transmembrane region" description="Helical" evidence="7">
    <location>
        <begin position="345"/>
        <end position="368"/>
    </location>
</feature>
<evidence type="ECO:0000256" key="6">
    <source>
        <dbReference type="ARBA" id="ARBA00023136"/>
    </source>
</evidence>
<name>A0ABW7Q280_9MICO</name>
<dbReference type="EMBL" id="JBIQWL010000001">
    <property type="protein sequence ID" value="MFH8248936.1"/>
    <property type="molecule type" value="Genomic_DNA"/>
</dbReference>
<evidence type="ECO:0000313" key="10">
    <source>
        <dbReference type="Proteomes" id="UP001610861"/>
    </source>
</evidence>
<evidence type="ECO:0000256" key="5">
    <source>
        <dbReference type="ARBA" id="ARBA00022989"/>
    </source>
</evidence>
<dbReference type="RefSeq" id="WP_396638890.1">
    <property type="nucleotide sequence ID" value="NZ_JBIQWL010000001.1"/>
</dbReference>
<evidence type="ECO:0000256" key="7">
    <source>
        <dbReference type="SAM" id="Phobius"/>
    </source>
</evidence>
<keyword evidence="5 7" id="KW-1133">Transmembrane helix</keyword>
<evidence type="ECO:0000259" key="8">
    <source>
        <dbReference type="PROSITE" id="PS50850"/>
    </source>
</evidence>
<reference evidence="9 10" key="1">
    <citation type="submission" date="2024-09" db="EMBL/GenBank/DDBJ databases">
        <authorList>
            <person name="Pan X."/>
        </authorList>
    </citation>
    <scope>NUCLEOTIDE SEQUENCE [LARGE SCALE GENOMIC DNA]</scope>
    <source>
        <strain evidence="9 10">B2969</strain>
    </source>
</reference>
<comment type="subcellular location">
    <subcellularLocation>
        <location evidence="1">Cell inner membrane</location>
        <topology evidence="1">Multi-pass membrane protein</topology>
    </subcellularLocation>
</comment>
<dbReference type="Proteomes" id="UP001610861">
    <property type="component" value="Unassembled WGS sequence"/>
</dbReference>
<feature type="transmembrane region" description="Helical" evidence="7">
    <location>
        <begin position="257"/>
        <end position="281"/>
    </location>
</feature>
<keyword evidence="6 7" id="KW-0472">Membrane</keyword>
<feature type="transmembrane region" description="Helical" evidence="7">
    <location>
        <begin position="288"/>
        <end position="306"/>
    </location>
</feature>
<feature type="transmembrane region" description="Helical" evidence="7">
    <location>
        <begin position="43"/>
        <end position="67"/>
    </location>
</feature>
<feature type="transmembrane region" description="Helical" evidence="7">
    <location>
        <begin position="374"/>
        <end position="397"/>
    </location>
</feature>
<proteinExistence type="predicted"/>
<dbReference type="PANTHER" id="PTHR23513:SF9">
    <property type="entry name" value="ENTEROBACTIN EXPORTER ENTS"/>
    <property type="match status" value="1"/>
</dbReference>
<comment type="caution">
    <text evidence="9">The sequence shown here is derived from an EMBL/GenBank/DDBJ whole genome shotgun (WGS) entry which is preliminary data.</text>
</comment>
<sequence>MSTRVAVRRTPLVALLAADGVSRLGNAITTVAIPLVALDIAHTPLAAAAAGIAATLPLVIGGVVGGFVVDRLGFRRASIVADAASGATVLAVPVLWALDALPLWALLVLVLLSNLLDAPGAAARSSQLPELAELAGVGLPRAAAAQATVARTAVMLGAAVAGLLVATVGAAPAMIVNGVAFAVAILLTLLFVPRIALPEHDPEQAGGWRDLTAGIRFLWSTPLVRAVVLMVVITNAIDVAGYTVLKPLYAQGLGNDGAALGIMIACMSGGALLGAALYGIIGDRVPRHPLFITLFLLAGVPPYLTLALHPPFVVVAIVLVLSGLAAGPLNPLIDSTLFRLIPVGIRARVLGAITAGVTAAMPLGSLLAGLGVDAFGLTATLLLASLSYAVAVLSLGFGKRWKGF</sequence>
<evidence type="ECO:0000256" key="4">
    <source>
        <dbReference type="ARBA" id="ARBA00022692"/>
    </source>
</evidence>
<dbReference type="InterPro" id="IPR020846">
    <property type="entry name" value="MFS_dom"/>
</dbReference>
<dbReference type="InterPro" id="IPR010290">
    <property type="entry name" value="TM_effector"/>
</dbReference>
<accession>A0ABW7Q280</accession>